<sequence>MIRMQARHPLAIRGLAPDGTPLLSSNSALPFLEILLRGVADLVKLNKPPAIPRKPELQNISRSSSTERAPMSHVNLNHLLRMTLLLVSLDTG</sequence>
<keyword evidence="2" id="KW-1185">Reference proteome</keyword>
<feature type="non-terminal residue" evidence="1">
    <location>
        <position position="1"/>
    </location>
</feature>
<dbReference type="AlphaFoldDB" id="A0A371EBE5"/>
<organism evidence="1 2">
    <name type="scientific">Mucuna pruriens</name>
    <name type="common">Velvet bean</name>
    <name type="synonym">Dolichos pruriens</name>
    <dbReference type="NCBI Taxonomy" id="157652"/>
    <lineage>
        <taxon>Eukaryota</taxon>
        <taxon>Viridiplantae</taxon>
        <taxon>Streptophyta</taxon>
        <taxon>Embryophyta</taxon>
        <taxon>Tracheophyta</taxon>
        <taxon>Spermatophyta</taxon>
        <taxon>Magnoliopsida</taxon>
        <taxon>eudicotyledons</taxon>
        <taxon>Gunneridae</taxon>
        <taxon>Pentapetalae</taxon>
        <taxon>rosids</taxon>
        <taxon>fabids</taxon>
        <taxon>Fabales</taxon>
        <taxon>Fabaceae</taxon>
        <taxon>Papilionoideae</taxon>
        <taxon>50 kb inversion clade</taxon>
        <taxon>NPAAA clade</taxon>
        <taxon>indigoferoid/millettioid clade</taxon>
        <taxon>Phaseoleae</taxon>
        <taxon>Mucuna</taxon>
    </lineage>
</organism>
<comment type="caution">
    <text evidence="1">The sequence shown here is derived from an EMBL/GenBank/DDBJ whole genome shotgun (WGS) entry which is preliminary data.</text>
</comment>
<evidence type="ECO:0000313" key="1">
    <source>
        <dbReference type="EMBL" id="RDX63361.1"/>
    </source>
</evidence>
<name>A0A371EBE5_MUCPR</name>
<protein>
    <submittedName>
        <fullName evidence="1">Uncharacterized protein</fullName>
    </submittedName>
</protein>
<dbReference type="EMBL" id="QJKJ01014945">
    <property type="protein sequence ID" value="RDX63361.1"/>
    <property type="molecule type" value="Genomic_DNA"/>
</dbReference>
<gene>
    <name evidence="1" type="ORF">CR513_58220</name>
</gene>
<proteinExistence type="predicted"/>
<reference evidence="1" key="1">
    <citation type="submission" date="2018-05" db="EMBL/GenBank/DDBJ databases">
        <title>Draft genome of Mucuna pruriens seed.</title>
        <authorList>
            <person name="Nnadi N.E."/>
            <person name="Vos R."/>
            <person name="Hasami M.H."/>
            <person name="Devisetty U.K."/>
            <person name="Aguiy J.C."/>
        </authorList>
    </citation>
    <scope>NUCLEOTIDE SEQUENCE [LARGE SCALE GENOMIC DNA]</scope>
    <source>
        <strain evidence="1">JCA_2017</strain>
    </source>
</reference>
<accession>A0A371EBE5</accession>
<dbReference type="Proteomes" id="UP000257109">
    <property type="component" value="Unassembled WGS sequence"/>
</dbReference>
<evidence type="ECO:0000313" key="2">
    <source>
        <dbReference type="Proteomes" id="UP000257109"/>
    </source>
</evidence>